<name>A0ACC6SVH6_9HYPH</name>
<keyword evidence="2" id="KW-1185">Reference proteome</keyword>
<gene>
    <name evidence="1" type="ORF">NKI81_07210</name>
</gene>
<organism evidence="1 2">
    <name type="scientific">Mesorhizobium australicum</name>
    <dbReference type="NCBI Taxonomy" id="536018"/>
    <lineage>
        <taxon>Bacteria</taxon>
        <taxon>Pseudomonadati</taxon>
        <taxon>Pseudomonadota</taxon>
        <taxon>Alphaproteobacteria</taxon>
        <taxon>Hyphomicrobiales</taxon>
        <taxon>Phyllobacteriaceae</taxon>
        <taxon>Mesorhizobium</taxon>
    </lineage>
</organism>
<evidence type="ECO:0000313" key="2">
    <source>
        <dbReference type="Proteomes" id="UP001480082"/>
    </source>
</evidence>
<proteinExistence type="predicted"/>
<dbReference type="EMBL" id="JAMYRI010000003">
    <property type="protein sequence ID" value="MER9283750.1"/>
    <property type="molecule type" value="Genomic_DNA"/>
</dbReference>
<dbReference type="Proteomes" id="UP001480082">
    <property type="component" value="Unassembled WGS sequence"/>
</dbReference>
<sequence length="141" mass="14170">MPTLSRLFDSRAEAAKAAGDLVAAGIARVQIAVIGPYRDELASLGIAPAAILAAVFSGSALVAFVIDPHGSWLSPTPLAGLACASIAGGLLGSMAAAGFRQDDTDPVEGVVLVTAHVNETETDVALALLSLRETSCITEAA</sequence>
<evidence type="ECO:0000313" key="1">
    <source>
        <dbReference type="EMBL" id="MER9283750.1"/>
    </source>
</evidence>
<reference evidence="1 2" key="1">
    <citation type="journal article" date="2024" name="Proc. Natl. Acad. Sci. U.S.A.">
        <title>The evolutionary genomics of adaptation to stress in wild rhizobium bacteria.</title>
        <authorList>
            <person name="Kehlet-Delgado H."/>
            <person name="Montoya A.P."/>
            <person name="Jensen K.T."/>
            <person name="Wendlandt C.E."/>
            <person name="Dexheimer C."/>
            <person name="Roberts M."/>
            <person name="Torres Martinez L."/>
            <person name="Friesen M.L."/>
            <person name="Griffitts J.S."/>
            <person name="Porter S.S."/>
        </authorList>
    </citation>
    <scope>NUCLEOTIDE SEQUENCE [LARGE SCALE GENOMIC DNA]</scope>
    <source>
        <strain evidence="1 2">M0468</strain>
    </source>
</reference>
<comment type="caution">
    <text evidence="1">The sequence shown here is derived from an EMBL/GenBank/DDBJ whole genome shotgun (WGS) entry which is preliminary data.</text>
</comment>
<accession>A0ACC6SVH6</accession>
<protein>
    <submittedName>
        <fullName evidence="1">Uncharacterized protein</fullName>
    </submittedName>
</protein>